<evidence type="ECO:0000313" key="1">
    <source>
        <dbReference type="EMBL" id="KAF2022521.1"/>
    </source>
</evidence>
<name>A0A9P4GWJ7_9PLEO</name>
<evidence type="ECO:0008006" key="3">
    <source>
        <dbReference type="Google" id="ProtNLM"/>
    </source>
</evidence>
<dbReference type="Gene3D" id="3.30.559.10">
    <property type="entry name" value="Chloramphenicol acetyltransferase-like domain"/>
    <property type="match status" value="1"/>
</dbReference>
<dbReference type="EMBL" id="ML978570">
    <property type="protein sequence ID" value="KAF2022521.1"/>
    <property type="molecule type" value="Genomic_DNA"/>
</dbReference>
<sequence length="435" mass="48501">SLQMEWLQVSPGHWARPMDGVERYFHAISSVTTPCGIAHTMVSVGAKLPKEADFTIDKYKAAWKTLRYEHPRIACSVSNDTIHYSVPDEKIFQAWLARTLLVDESATSGLDKLSTMRSSAEGILILLPKAREVFFQISHHHIDGVGAMMFLDLLFDALQHPVDVTFGDEHQNLSNSLSYSLPTKDPGSDHIRRGENMVQTFAKTLPGLTLSRQPSRDSAHYVRVQRISFSALETHNILSQAKHHGFGVTHATHAAIVQALHHLAPGNKQPYATLLFFSLRNKLQSRPKIAHSPVSVHMMALPAVVQASDHSDFKRLAQRLKNIYNELSTDSAHIRAHHALYDALASNSVSKDYGKVFLSSLGLVSDRVHHDLDDFWIGAGSATADLTAYLWTFKGQLTIAIWFNEGYHQATAVQEFLFEIRSALLRGLNTDIDLG</sequence>
<keyword evidence="2" id="KW-1185">Reference proteome</keyword>
<gene>
    <name evidence="1" type="ORF">EK21DRAFT_83179</name>
</gene>
<feature type="non-terminal residue" evidence="1">
    <location>
        <position position="1"/>
    </location>
</feature>
<dbReference type="PANTHER" id="PTHR42034:SF1">
    <property type="entry name" value="CONDENSATION DOMAIN-CONTAINING PROTEIN"/>
    <property type="match status" value="1"/>
</dbReference>
<evidence type="ECO:0000313" key="2">
    <source>
        <dbReference type="Proteomes" id="UP000799777"/>
    </source>
</evidence>
<protein>
    <recommendedName>
        <fullName evidence="3">Condensation domain-containing protein</fullName>
    </recommendedName>
</protein>
<dbReference type="AlphaFoldDB" id="A0A9P4GWJ7"/>
<dbReference type="Gene3D" id="3.30.559.30">
    <property type="entry name" value="Nonribosomal peptide synthetase, condensation domain"/>
    <property type="match status" value="1"/>
</dbReference>
<proteinExistence type="predicted"/>
<dbReference type="PANTHER" id="PTHR42034">
    <property type="entry name" value="CHROMOSOME 7, WHOLE GENOME SHOTGUN SEQUENCE-RELATED"/>
    <property type="match status" value="1"/>
</dbReference>
<organism evidence="1 2">
    <name type="scientific">Setomelanomma holmii</name>
    <dbReference type="NCBI Taxonomy" id="210430"/>
    <lineage>
        <taxon>Eukaryota</taxon>
        <taxon>Fungi</taxon>
        <taxon>Dikarya</taxon>
        <taxon>Ascomycota</taxon>
        <taxon>Pezizomycotina</taxon>
        <taxon>Dothideomycetes</taxon>
        <taxon>Pleosporomycetidae</taxon>
        <taxon>Pleosporales</taxon>
        <taxon>Pleosporineae</taxon>
        <taxon>Phaeosphaeriaceae</taxon>
        <taxon>Setomelanomma</taxon>
    </lineage>
</organism>
<reference evidence="1" key="1">
    <citation type="journal article" date="2020" name="Stud. Mycol.">
        <title>101 Dothideomycetes genomes: a test case for predicting lifestyles and emergence of pathogens.</title>
        <authorList>
            <person name="Haridas S."/>
            <person name="Albert R."/>
            <person name="Binder M."/>
            <person name="Bloem J."/>
            <person name="Labutti K."/>
            <person name="Salamov A."/>
            <person name="Andreopoulos B."/>
            <person name="Baker S."/>
            <person name="Barry K."/>
            <person name="Bills G."/>
            <person name="Bluhm B."/>
            <person name="Cannon C."/>
            <person name="Castanera R."/>
            <person name="Culley D."/>
            <person name="Daum C."/>
            <person name="Ezra D."/>
            <person name="Gonzalez J."/>
            <person name="Henrissat B."/>
            <person name="Kuo A."/>
            <person name="Liang C."/>
            <person name="Lipzen A."/>
            <person name="Lutzoni F."/>
            <person name="Magnuson J."/>
            <person name="Mondo S."/>
            <person name="Nolan M."/>
            <person name="Ohm R."/>
            <person name="Pangilinan J."/>
            <person name="Park H.-J."/>
            <person name="Ramirez L."/>
            <person name="Alfaro M."/>
            <person name="Sun H."/>
            <person name="Tritt A."/>
            <person name="Yoshinaga Y."/>
            <person name="Zwiers L.-H."/>
            <person name="Turgeon B."/>
            <person name="Goodwin S."/>
            <person name="Spatafora J."/>
            <person name="Crous P."/>
            <person name="Grigoriev I."/>
        </authorList>
    </citation>
    <scope>NUCLEOTIDE SEQUENCE</scope>
    <source>
        <strain evidence="1">CBS 110217</strain>
    </source>
</reference>
<dbReference type="InterPro" id="IPR023213">
    <property type="entry name" value="CAT-like_dom_sf"/>
</dbReference>
<dbReference type="SUPFAM" id="SSF52777">
    <property type="entry name" value="CoA-dependent acyltransferases"/>
    <property type="match status" value="1"/>
</dbReference>
<dbReference type="Proteomes" id="UP000799777">
    <property type="component" value="Unassembled WGS sequence"/>
</dbReference>
<dbReference type="OrthoDB" id="2548233at2759"/>
<comment type="caution">
    <text evidence="1">The sequence shown here is derived from an EMBL/GenBank/DDBJ whole genome shotgun (WGS) entry which is preliminary data.</text>
</comment>
<accession>A0A9P4GWJ7</accession>